<evidence type="ECO:0000256" key="2">
    <source>
        <dbReference type="HAMAP-Rule" id="MF_00055"/>
    </source>
</evidence>
<dbReference type="InterPro" id="IPR002737">
    <property type="entry name" value="MEMO1_fam"/>
</dbReference>
<dbReference type="Proteomes" id="UP000254771">
    <property type="component" value="Unassembled WGS sequence"/>
</dbReference>
<dbReference type="CDD" id="cd07361">
    <property type="entry name" value="MEMO_like"/>
    <property type="match status" value="1"/>
</dbReference>
<dbReference type="PANTHER" id="PTHR11060:SF0">
    <property type="entry name" value="PROTEIN MEMO1"/>
    <property type="match status" value="1"/>
</dbReference>
<dbReference type="PANTHER" id="PTHR11060">
    <property type="entry name" value="PROTEIN MEMO1"/>
    <property type="match status" value="1"/>
</dbReference>
<evidence type="ECO:0000256" key="1">
    <source>
        <dbReference type="ARBA" id="ARBA00006315"/>
    </source>
</evidence>
<evidence type="ECO:0000313" key="4">
    <source>
        <dbReference type="Proteomes" id="UP000254771"/>
    </source>
</evidence>
<sequence>MSNIRLPAVAGLFYPDDARTLRDMVQDYLDSADAEGTLPKAIIAPHAGYIYSGPVAASVYARLVSGRERVRRVVMLGPSHRVPFYGLAMSSADAFRTPLGDVPLDREAMQSIADLPQVKQLDAAHVQEHSLEVQLPFLQLMLDQFSLIPLVVGDATAKEVGEVLSRLWGDEETLIVISSDLSHYHDYLTAQKMDKATSEAIVAIHPDEIGYEDACGRIPVKGLLHQVRLQGLDGELVDLRNSGDTAGSRDQVVGYGAYAFSRCAVA</sequence>
<name>A0A370DMW5_9GAMM</name>
<dbReference type="AlphaFoldDB" id="A0A370DMW5"/>
<dbReference type="Gene3D" id="3.40.830.10">
    <property type="entry name" value="LigB-like"/>
    <property type="match status" value="1"/>
</dbReference>
<accession>A0A370DMW5</accession>
<reference evidence="3 4" key="1">
    <citation type="journal article" date="2018" name="ISME J.">
        <title>Endosymbiont genomes yield clues of tubeworm success.</title>
        <authorList>
            <person name="Li Y."/>
            <person name="Liles M.R."/>
            <person name="Halanych K.M."/>
        </authorList>
    </citation>
    <scope>NUCLEOTIDE SEQUENCE [LARGE SCALE GENOMIC DNA]</scope>
    <source>
        <strain evidence="3">A1462</strain>
    </source>
</reference>
<comment type="similarity">
    <text evidence="1 2">Belongs to the MEMO1 family.</text>
</comment>
<organism evidence="3 4">
    <name type="scientific">endosymbiont of Escarpia spicata</name>
    <dbReference type="NCBI Taxonomy" id="2200908"/>
    <lineage>
        <taxon>Bacteria</taxon>
        <taxon>Pseudomonadati</taxon>
        <taxon>Pseudomonadota</taxon>
        <taxon>Gammaproteobacteria</taxon>
        <taxon>sulfur-oxidizing symbionts</taxon>
    </lineage>
</organism>
<proteinExistence type="inferred from homology"/>
<dbReference type="HAMAP" id="MF_00055">
    <property type="entry name" value="MEMO1"/>
    <property type="match status" value="1"/>
</dbReference>
<protein>
    <recommendedName>
        <fullName evidence="2">MEMO1 family protein DIZ78_08245</fullName>
    </recommendedName>
</protein>
<dbReference type="Pfam" id="PF01875">
    <property type="entry name" value="Memo"/>
    <property type="match status" value="1"/>
</dbReference>
<comment type="caution">
    <text evidence="3">The sequence shown here is derived from an EMBL/GenBank/DDBJ whole genome shotgun (WGS) entry which is preliminary data.</text>
</comment>
<dbReference type="NCBIfam" id="TIGR04336">
    <property type="entry name" value="AmmeMemoSam_B"/>
    <property type="match status" value="1"/>
</dbReference>
<gene>
    <name evidence="3" type="primary">amrB</name>
    <name evidence="3" type="ORF">DIZ78_08245</name>
</gene>
<keyword evidence="4" id="KW-1185">Reference proteome</keyword>
<dbReference type="EMBL" id="QFXE01000010">
    <property type="protein sequence ID" value="RDH86173.1"/>
    <property type="molecule type" value="Genomic_DNA"/>
</dbReference>
<evidence type="ECO:0000313" key="3">
    <source>
        <dbReference type="EMBL" id="RDH86173.1"/>
    </source>
</evidence>